<name>A0A6P1MBR4_9BACT</name>
<sequence>MAIKTVKVESKLDSKFKIESTVSGHQVIVDQPAAAGGNGEGPTPLEYLFVALAGCIGSVGRIIAMQKRMAVNGMTISVEGDLNADGLLGKPTVDPVGFKEIRVSVDVDADMTAEEKAAFVHEMDSRCPVSWNLLNASSVKVSAV</sequence>
<evidence type="ECO:0000313" key="3">
    <source>
        <dbReference type="Proteomes" id="UP000464954"/>
    </source>
</evidence>
<keyword evidence="1" id="KW-0472">Membrane</keyword>
<dbReference type="Proteomes" id="UP000464954">
    <property type="component" value="Chromosome"/>
</dbReference>
<feature type="transmembrane region" description="Helical" evidence="1">
    <location>
        <begin position="47"/>
        <end position="64"/>
    </location>
</feature>
<dbReference type="InterPro" id="IPR015946">
    <property type="entry name" value="KH_dom-like_a/b"/>
</dbReference>
<protein>
    <submittedName>
        <fullName evidence="2">OsmC family peroxiredoxin</fullName>
    </submittedName>
</protein>
<keyword evidence="1" id="KW-1133">Transmembrane helix</keyword>
<gene>
    <name evidence="2" type="ORF">GT409_11155</name>
</gene>
<dbReference type="PANTHER" id="PTHR35368:SF1">
    <property type="entry name" value="HYDROPEROXIDE REDUCTASE"/>
    <property type="match status" value="1"/>
</dbReference>
<dbReference type="EMBL" id="CP047593">
    <property type="protein sequence ID" value="QHI69984.1"/>
    <property type="molecule type" value="Genomic_DNA"/>
</dbReference>
<evidence type="ECO:0000256" key="1">
    <source>
        <dbReference type="SAM" id="Phobius"/>
    </source>
</evidence>
<dbReference type="RefSeq" id="WP_160629163.1">
    <property type="nucleotide sequence ID" value="NZ_CP047593.1"/>
</dbReference>
<dbReference type="InterPro" id="IPR003718">
    <property type="entry name" value="OsmC/Ohr_fam"/>
</dbReference>
<dbReference type="InterPro" id="IPR052924">
    <property type="entry name" value="OsmC/Ohr_hydroprdx_reductase"/>
</dbReference>
<reference evidence="2 3" key="1">
    <citation type="submission" date="2020-01" db="EMBL/GenBank/DDBJ databases">
        <title>Ponticoccus aerotolerans gen. nov., sp. nov., an anaerobic bacterium and proposal of Ponticoccusceae fam. nov., Ponticoccusles ord. nov. and Ponticoccuse classis nov. in the phylum Kiritimatiellaeota.</title>
        <authorList>
            <person name="Zhou L.Y."/>
            <person name="Du Z.J."/>
        </authorList>
    </citation>
    <scope>NUCLEOTIDE SEQUENCE [LARGE SCALE GENOMIC DNA]</scope>
    <source>
        <strain evidence="2 3">S-5007</strain>
    </source>
</reference>
<dbReference type="KEGG" id="taer:GT409_11155"/>
<dbReference type="Gene3D" id="3.30.300.20">
    <property type="match status" value="1"/>
</dbReference>
<organism evidence="2 3">
    <name type="scientific">Tichowtungia aerotolerans</name>
    <dbReference type="NCBI Taxonomy" id="2697043"/>
    <lineage>
        <taxon>Bacteria</taxon>
        <taxon>Pseudomonadati</taxon>
        <taxon>Kiritimatiellota</taxon>
        <taxon>Tichowtungiia</taxon>
        <taxon>Tichowtungiales</taxon>
        <taxon>Tichowtungiaceae</taxon>
        <taxon>Tichowtungia</taxon>
    </lineage>
</organism>
<dbReference type="Pfam" id="PF02566">
    <property type="entry name" value="OsmC"/>
    <property type="match status" value="1"/>
</dbReference>
<dbReference type="PANTHER" id="PTHR35368">
    <property type="entry name" value="HYDROPEROXIDE REDUCTASE"/>
    <property type="match status" value="1"/>
</dbReference>
<keyword evidence="3" id="KW-1185">Reference proteome</keyword>
<keyword evidence="1" id="KW-0812">Transmembrane</keyword>
<evidence type="ECO:0000313" key="2">
    <source>
        <dbReference type="EMBL" id="QHI69984.1"/>
    </source>
</evidence>
<dbReference type="AlphaFoldDB" id="A0A6P1MBR4"/>
<dbReference type="SUPFAM" id="SSF82784">
    <property type="entry name" value="OsmC-like"/>
    <property type="match status" value="1"/>
</dbReference>
<dbReference type="InterPro" id="IPR036102">
    <property type="entry name" value="OsmC/Ohrsf"/>
</dbReference>
<proteinExistence type="predicted"/>
<accession>A0A6P1MBR4</accession>